<evidence type="ECO:0000313" key="4">
    <source>
        <dbReference type="Proteomes" id="UP000183209"/>
    </source>
</evidence>
<dbReference type="InterPro" id="IPR029045">
    <property type="entry name" value="ClpP/crotonase-like_dom_sf"/>
</dbReference>
<proteinExistence type="predicted"/>
<organism evidence="3 4">
    <name type="scientific">Zhouia amylolytica</name>
    <dbReference type="NCBI Taxonomy" id="376730"/>
    <lineage>
        <taxon>Bacteria</taxon>
        <taxon>Pseudomonadati</taxon>
        <taxon>Bacteroidota</taxon>
        <taxon>Flavobacteriia</taxon>
        <taxon>Flavobacteriales</taxon>
        <taxon>Flavobacteriaceae</taxon>
        <taxon>Zhouia</taxon>
    </lineage>
</organism>
<dbReference type="GO" id="GO:0008236">
    <property type="term" value="F:serine-type peptidase activity"/>
    <property type="evidence" value="ECO:0007669"/>
    <property type="project" value="InterPro"/>
</dbReference>
<evidence type="ECO:0000313" key="3">
    <source>
        <dbReference type="EMBL" id="SFT04195.1"/>
    </source>
</evidence>
<sequence length="396" mass="46441">MQLRLPLFFVCTLSLCFINYAQDNCNCLKALNEVEQLVKKSKSYKLQIKRNKEKEKEFIKWKDHINEQITNDPQRQYFCVGYLQKFISFVKDKHNQIGYQNTNLPTSFPIFNKKINTRNFLSDQFSGIYHAGKEKLVINKENDSIWYGIMLSSNDHKWSNGTIRLKIMKNQKGDLEMFEYFNNGFLLYHKFIEFKNGRIYPTFWNKQDRYFFNKSYKENFEYKSTYNNIDYIAIGSLKRTNKNIIEANQFYEEIIPKLNKEYLIIDLRNNIGGAIAQTEPLLKYIKRSDGLKHIYIIINFKTASAAELVTYKLMGDKRTTVVGENSSGIIAYSYGNKSMVDATNCYDLKATFSTKHTSSKLDQYEYVGITPAFYLNNRTDWVSQIVSLINSNASSK</sequence>
<dbReference type="InterPro" id="IPR005151">
    <property type="entry name" value="Tail-specific_protease"/>
</dbReference>
<dbReference type="SUPFAM" id="SSF52096">
    <property type="entry name" value="ClpP/crotonase"/>
    <property type="match status" value="1"/>
</dbReference>
<dbReference type="AlphaFoldDB" id="A0A1I6URW7"/>
<protein>
    <submittedName>
        <fullName evidence="3">Peptidase family S41</fullName>
    </submittedName>
</protein>
<accession>A0A1I6URW7</accession>
<feature type="chain" id="PRO_5010209700" evidence="1">
    <location>
        <begin position="22"/>
        <end position="396"/>
    </location>
</feature>
<keyword evidence="1" id="KW-0732">Signal</keyword>
<evidence type="ECO:0000259" key="2">
    <source>
        <dbReference type="SMART" id="SM00245"/>
    </source>
</evidence>
<dbReference type="Gene3D" id="3.90.226.10">
    <property type="entry name" value="2-enoyl-CoA Hydratase, Chain A, domain 1"/>
    <property type="match status" value="2"/>
</dbReference>
<gene>
    <name evidence="3" type="ORF">SAMN04487906_2679</name>
</gene>
<dbReference type="EMBL" id="FPAG01000007">
    <property type="protein sequence ID" value="SFT04195.1"/>
    <property type="molecule type" value="Genomic_DNA"/>
</dbReference>
<dbReference type="SMART" id="SM00245">
    <property type="entry name" value="TSPc"/>
    <property type="match status" value="1"/>
</dbReference>
<dbReference type="OrthoDB" id="6397760at2"/>
<dbReference type="GO" id="GO:0006508">
    <property type="term" value="P:proteolysis"/>
    <property type="evidence" value="ECO:0007669"/>
    <property type="project" value="InterPro"/>
</dbReference>
<name>A0A1I6URW7_9FLAO</name>
<dbReference type="Proteomes" id="UP000183209">
    <property type="component" value="Unassembled WGS sequence"/>
</dbReference>
<reference evidence="3 4" key="1">
    <citation type="submission" date="2016-10" db="EMBL/GenBank/DDBJ databases">
        <authorList>
            <person name="de Groot N.N."/>
        </authorList>
    </citation>
    <scope>NUCLEOTIDE SEQUENCE [LARGE SCALE GENOMIC DNA]</scope>
    <source>
        <strain evidence="3 4">CGMCC 1.6114</strain>
    </source>
</reference>
<evidence type="ECO:0000256" key="1">
    <source>
        <dbReference type="SAM" id="SignalP"/>
    </source>
</evidence>
<feature type="domain" description="Tail specific protease" evidence="2">
    <location>
        <begin position="208"/>
        <end position="376"/>
    </location>
</feature>
<feature type="signal peptide" evidence="1">
    <location>
        <begin position="1"/>
        <end position="21"/>
    </location>
</feature>